<keyword evidence="1" id="KW-0732">Signal</keyword>
<dbReference type="RefSeq" id="WP_191188429.1">
    <property type="nucleotide sequence ID" value="NZ_JACWMY010000003.1"/>
</dbReference>
<accession>A0ABR7WN75</accession>
<feature type="chain" id="PRO_5045636024" evidence="1">
    <location>
        <begin position="22"/>
        <end position="116"/>
    </location>
</feature>
<reference evidence="2 3" key="1">
    <citation type="submission" date="2020-09" db="EMBL/GenBank/DDBJ databases">
        <title>Novel species of Mucilaginibacter isolated from a glacier on the Tibetan Plateau.</title>
        <authorList>
            <person name="Liu Q."/>
            <person name="Xin Y.-H."/>
        </authorList>
    </citation>
    <scope>NUCLEOTIDE SEQUENCE [LARGE SCALE GENOMIC DNA]</scope>
    <source>
        <strain evidence="2 3">ZT4R22</strain>
    </source>
</reference>
<keyword evidence="3" id="KW-1185">Reference proteome</keyword>
<organism evidence="2 3">
    <name type="scientific">Mucilaginibacter pankratovii</name>
    <dbReference type="NCBI Taxonomy" id="2772110"/>
    <lineage>
        <taxon>Bacteria</taxon>
        <taxon>Pseudomonadati</taxon>
        <taxon>Bacteroidota</taxon>
        <taxon>Sphingobacteriia</taxon>
        <taxon>Sphingobacteriales</taxon>
        <taxon>Sphingobacteriaceae</taxon>
        <taxon>Mucilaginibacter</taxon>
    </lineage>
</organism>
<evidence type="ECO:0000313" key="2">
    <source>
        <dbReference type="EMBL" id="MBD1363764.1"/>
    </source>
</evidence>
<sequence length="116" mass="12541">MMKKLLTTTALAIVIITACFAADITGKWTGKIMDQYDIAYDFKVDGEKLTGSTTGPEGNVINIENGVIKGDDLSFSIKFMDNTMKITGKVKDDTITLTMPGMNGGEPMNVVLKKAK</sequence>
<name>A0ABR7WN75_9SPHI</name>
<dbReference type="Proteomes" id="UP000606600">
    <property type="component" value="Unassembled WGS sequence"/>
</dbReference>
<evidence type="ECO:0000256" key="1">
    <source>
        <dbReference type="SAM" id="SignalP"/>
    </source>
</evidence>
<comment type="caution">
    <text evidence="2">The sequence shown here is derived from an EMBL/GenBank/DDBJ whole genome shotgun (WGS) entry which is preliminary data.</text>
</comment>
<keyword evidence="2" id="KW-0378">Hydrolase</keyword>
<feature type="signal peptide" evidence="1">
    <location>
        <begin position="1"/>
        <end position="21"/>
    </location>
</feature>
<dbReference type="EMBL" id="JACWMY010000003">
    <property type="protein sequence ID" value="MBD1363764.1"/>
    <property type="molecule type" value="Genomic_DNA"/>
</dbReference>
<protein>
    <submittedName>
        <fullName evidence="2">Glycoside hydrolase</fullName>
    </submittedName>
</protein>
<proteinExistence type="predicted"/>
<dbReference type="PROSITE" id="PS51257">
    <property type="entry name" value="PROKAR_LIPOPROTEIN"/>
    <property type="match status" value="1"/>
</dbReference>
<dbReference type="GO" id="GO:0016787">
    <property type="term" value="F:hydrolase activity"/>
    <property type="evidence" value="ECO:0007669"/>
    <property type="project" value="UniProtKB-KW"/>
</dbReference>
<gene>
    <name evidence="2" type="ORF">IDJ77_08070</name>
</gene>
<evidence type="ECO:0000313" key="3">
    <source>
        <dbReference type="Proteomes" id="UP000606600"/>
    </source>
</evidence>